<organism evidence="3 4">
    <name type="scientific">Lolium multiflorum</name>
    <name type="common">Italian ryegrass</name>
    <name type="synonym">Lolium perenne subsp. multiflorum</name>
    <dbReference type="NCBI Taxonomy" id="4521"/>
    <lineage>
        <taxon>Eukaryota</taxon>
        <taxon>Viridiplantae</taxon>
        <taxon>Streptophyta</taxon>
        <taxon>Embryophyta</taxon>
        <taxon>Tracheophyta</taxon>
        <taxon>Spermatophyta</taxon>
        <taxon>Magnoliopsida</taxon>
        <taxon>Liliopsida</taxon>
        <taxon>Poales</taxon>
        <taxon>Poaceae</taxon>
        <taxon>BOP clade</taxon>
        <taxon>Pooideae</taxon>
        <taxon>Poodae</taxon>
        <taxon>Poeae</taxon>
        <taxon>Poeae Chloroplast Group 2 (Poeae type)</taxon>
        <taxon>Loliodinae</taxon>
        <taxon>Loliinae</taxon>
        <taxon>Lolium</taxon>
    </lineage>
</organism>
<dbReference type="AlphaFoldDB" id="A0AAD8TIE3"/>
<evidence type="ECO:0000259" key="2">
    <source>
        <dbReference type="Pfam" id="PF01693"/>
    </source>
</evidence>
<dbReference type="InterPro" id="IPR011320">
    <property type="entry name" value="RNase_H1_N"/>
</dbReference>
<protein>
    <recommendedName>
        <fullName evidence="2">Ribonuclease H1 N-terminal domain-containing protein</fullName>
    </recommendedName>
</protein>
<dbReference type="EMBL" id="JAUUTY010000002">
    <property type="protein sequence ID" value="KAK1682267.1"/>
    <property type="molecule type" value="Genomic_DNA"/>
</dbReference>
<feature type="region of interest" description="Disordered" evidence="1">
    <location>
        <begin position="541"/>
        <end position="661"/>
    </location>
</feature>
<sequence length="1181" mass="134834">MAHDIAMENTAHIAIMDPFYMTPATTQNEQAFLAKYIKDFLVLNKDKKCFVIPYFRELKYCTLLLFHPYHSHVTYLDSGLDKEKDFTDVKSTLDKALSGFIAEIGVDKLRHEKKVKGCHVCNHITKFPCLKQSADDNGMEAWFAILQMRAVVRSQNDLLLPSGLQGNFVNMSDTTDENMTYYVVYHGRVPGVYEDWEDCRRQVHRFSGNSYKGSRQIEITETPNENTVTPVNSPEIDDLDEDYVELDDDFIDKCNATTSTSNLKKLIAQHAVRYKLSPDPKFATSPINIKDKDYDFSLDLSHISIVEKTPFCGTEKESAVEHMNELSTLSSLFSDDVKMRTYFVAKIFPFSLKDDAKIWKRTPDEAEELLAKISKNHDDWSTPEPTPTPILKKRGMIELNDEDMREAKKSLMEKGIKSEDVKNLPPIEDLCKIIPPSSTIEVHSLQRFDRGDIPYSKPPDQCLDEFDNYIVKQNNFNMRVENHLMENSQAIGKLHDIVERTSNDVKMLVKHFNMIQTQIDQLTKVQNDLLKNNHEEKQVYEVTTRGGVSTQDPLYPEGHPKRIEQDSQRTKEISSPSKKKKKKHKTVVESSEPVNDPNSISISDAETESGNEHDEDNDNNDTPDKEEIEKEPEKHDKNKKYTKEDFITKKHGNEREPWVQKPMPFPAKKLKSKEEEHYNKFCDWMKPLFLQIPLTDAIKLPPYSKYMKDIVSNKRKIPNEEISTMLANYSFNGKIPKKLGDPGIPTIPCSIKNNYVRTALCDLGAGVSVMPFSLYKRLDLDKLIPTDISLQMADKSTAIPVGVCENVPVQVTQHCLILTDFVVLEMPEDDNMSIILGRPFLNTAGAVIDCNKGKVTFNVDDKEHTVYFPKRIDKVYGVNTIFNVKTIKVGSIDCPIYEPKEEYQTLVIGSISIQYKKRKMNNYNFGEVFEGETTSTGRPSRASTRIRRSYNEDVIAPSFDEGNGDPNASSFPCYEFLSNAGLLDDFLTLVGKAGLTTYMEDERKQYYMLTKIFVESFKFNNKHFNPTVAFKIYGTPVTMKLKDFCAALGIAPADLPLDPNDVEIPPVKLDIAAMKSHQFVTVDSSMDNIVYRMLFADGDEREVLLPQTDLFSIGRKPWSRSKEEVDEQLKIQGFHQQHDSEDAEPSYDYTVTYPVASSSTYLEPGRSSSYYGDTTSWGPWE</sequence>
<gene>
    <name evidence="3" type="ORF">QYE76_043115</name>
</gene>
<evidence type="ECO:0000256" key="1">
    <source>
        <dbReference type="SAM" id="MobiDB-lite"/>
    </source>
</evidence>
<dbReference type="PANTHER" id="PTHR33067:SF31">
    <property type="entry name" value="RNA-DIRECTED DNA POLYMERASE"/>
    <property type="match status" value="1"/>
</dbReference>
<dbReference type="SUPFAM" id="SSF55658">
    <property type="entry name" value="L9 N-domain-like"/>
    <property type="match status" value="1"/>
</dbReference>
<dbReference type="InterPro" id="IPR009027">
    <property type="entry name" value="Ribosomal_bL9/RNase_H1_N"/>
</dbReference>
<name>A0AAD8TIE3_LOLMU</name>
<proteinExistence type="predicted"/>
<dbReference type="InterPro" id="IPR021109">
    <property type="entry name" value="Peptidase_aspartic_dom_sf"/>
</dbReference>
<evidence type="ECO:0000313" key="3">
    <source>
        <dbReference type="EMBL" id="KAK1682267.1"/>
    </source>
</evidence>
<dbReference type="Gene3D" id="3.40.970.10">
    <property type="entry name" value="Ribonuclease H1, N-terminal domain"/>
    <property type="match status" value="1"/>
</dbReference>
<reference evidence="3" key="1">
    <citation type="submission" date="2023-07" db="EMBL/GenBank/DDBJ databases">
        <title>A chromosome-level genome assembly of Lolium multiflorum.</title>
        <authorList>
            <person name="Chen Y."/>
            <person name="Copetti D."/>
            <person name="Kolliker R."/>
            <person name="Studer B."/>
        </authorList>
    </citation>
    <scope>NUCLEOTIDE SEQUENCE</scope>
    <source>
        <strain evidence="3">02402/16</strain>
        <tissue evidence="3">Leaf</tissue>
    </source>
</reference>
<comment type="caution">
    <text evidence="3">The sequence shown here is derived from an EMBL/GenBank/DDBJ whole genome shotgun (WGS) entry which is preliminary data.</text>
</comment>
<feature type="region of interest" description="Disordered" evidence="1">
    <location>
        <begin position="1159"/>
        <end position="1181"/>
    </location>
</feature>
<feature type="compositionally biased region" description="Basic and acidic residues" evidence="1">
    <location>
        <begin position="622"/>
        <end position="658"/>
    </location>
</feature>
<evidence type="ECO:0000313" key="4">
    <source>
        <dbReference type="Proteomes" id="UP001231189"/>
    </source>
</evidence>
<accession>A0AAD8TIE3</accession>
<feature type="compositionally biased region" description="Acidic residues" evidence="1">
    <location>
        <begin position="605"/>
        <end position="621"/>
    </location>
</feature>
<dbReference type="Gene3D" id="2.40.70.10">
    <property type="entry name" value="Acid Proteases"/>
    <property type="match status" value="1"/>
</dbReference>
<feature type="domain" description="Ribonuclease H1 N-terminal" evidence="2">
    <location>
        <begin position="181"/>
        <end position="213"/>
    </location>
</feature>
<dbReference type="Proteomes" id="UP001231189">
    <property type="component" value="Unassembled WGS sequence"/>
</dbReference>
<keyword evidence="4" id="KW-1185">Reference proteome</keyword>
<dbReference type="SUPFAM" id="SSF50630">
    <property type="entry name" value="Acid proteases"/>
    <property type="match status" value="1"/>
</dbReference>
<dbReference type="Pfam" id="PF01693">
    <property type="entry name" value="Cauli_VI"/>
    <property type="match status" value="1"/>
</dbReference>
<dbReference type="PANTHER" id="PTHR33067">
    <property type="entry name" value="RNA-DIRECTED DNA POLYMERASE-RELATED"/>
    <property type="match status" value="1"/>
</dbReference>
<dbReference type="CDD" id="cd00303">
    <property type="entry name" value="retropepsin_like"/>
    <property type="match status" value="1"/>
</dbReference>
<feature type="compositionally biased region" description="Basic and acidic residues" evidence="1">
    <location>
        <begin position="558"/>
        <end position="572"/>
    </location>
</feature>
<dbReference type="InterPro" id="IPR037056">
    <property type="entry name" value="RNase_H1_N_sf"/>
</dbReference>